<protein>
    <submittedName>
        <fullName evidence="2">Uncharacterized protein</fullName>
    </submittedName>
</protein>
<dbReference type="AlphaFoldDB" id="X1SDI8"/>
<proteinExistence type="predicted"/>
<accession>X1SDI8</accession>
<feature type="transmembrane region" description="Helical" evidence="1">
    <location>
        <begin position="60"/>
        <end position="78"/>
    </location>
</feature>
<feature type="transmembrane region" description="Helical" evidence="1">
    <location>
        <begin position="84"/>
        <end position="101"/>
    </location>
</feature>
<keyword evidence="1" id="KW-1133">Transmembrane helix</keyword>
<evidence type="ECO:0000313" key="2">
    <source>
        <dbReference type="EMBL" id="GAI91013.1"/>
    </source>
</evidence>
<comment type="caution">
    <text evidence="2">The sequence shown here is derived from an EMBL/GenBank/DDBJ whole genome shotgun (WGS) entry which is preliminary data.</text>
</comment>
<keyword evidence="1" id="KW-0812">Transmembrane</keyword>
<dbReference type="EMBL" id="BARW01016436">
    <property type="protein sequence ID" value="GAI91013.1"/>
    <property type="molecule type" value="Genomic_DNA"/>
</dbReference>
<sequence>MSNQKGKNNFTKYFIILSIFMLFGAIAEWPYGYYILLRWITCIASILVAFQAFEKNIDWAKVVFIVIAILFNPLAPIYLSRSTWIPLDIITAMLFIFAMKIL</sequence>
<dbReference type="Pfam" id="PF20619">
    <property type="entry name" value="DUF6804"/>
    <property type="match status" value="1"/>
</dbReference>
<evidence type="ECO:0000256" key="1">
    <source>
        <dbReference type="SAM" id="Phobius"/>
    </source>
</evidence>
<dbReference type="InterPro" id="IPR046548">
    <property type="entry name" value="DUF6804"/>
</dbReference>
<reference evidence="2" key="1">
    <citation type="journal article" date="2014" name="Front. Microbiol.">
        <title>High frequency of phylogenetically diverse reductive dehalogenase-homologous genes in deep subseafloor sedimentary metagenomes.</title>
        <authorList>
            <person name="Kawai M."/>
            <person name="Futagami T."/>
            <person name="Toyoda A."/>
            <person name="Takaki Y."/>
            <person name="Nishi S."/>
            <person name="Hori S."/>
            <person name="Arai W."/>
            <person name="Tsubouchi T."/>
            <person name="Morono Y."/>
            <person name="Uchiyama I."/>
            <person name="Ito T."/>
            <person name="Fujiyama A."/>
            <person name="Inagaki F."/>
            <person name="Takami H."/>
        </authorList>
    </citation>
    <scope>NUCLEOTIDE SEQUENCE</scope>
    <source>
        <strain evidence="2">Expedition CK06-06</strain>
    </source>
</reference>
<name>X1SDI8_9ZZZZ</name>
<feature type="transmembrane region" description="Helical" evidence="1">
    <location>
        <begin position="12"/>
        <end position="29"/>
    </location>
</feature>
<organism evidence="2">
    <name type="scientific">marine sediment metagenome</name>
    <dbReference type="NCBI Taxonomy" id="412755"/>
    <lineage>
        <taxon>unclassified sequences</taxon>
        <taxon>metagenomes</taxon>
        <taxon>ecological metagenomes</taxon>
    </lineage>
</organism>
<feature type="transmembrane region" description="Helical" evidence="1">
    <location>
        <begin position="35"/>
        <end position="53"/>
    </location>
</feature>
<keyword evidence="1" id="KW-0472">Membrane</keyword>
<gene>
    <name evidence="2" type="ORF">S12H4_28625</name>
</gene>